<protein>
    <recommendedName>
        <fullName evidence="2">RAMA domain-containing protein</fullName>
    </recommendedName>
</protein>
<feature type="compositionally biased region" description="Low complexity" evidence="1">
    <location>
        <begin position="77"/>
        <end position="88"/>
    </location>
</feature>
<feature type="region of interest" description="Disordered" evidence="1">
    <location>
        <begin position="25"/>
        <end position="148"/>
    </location>
</feature>
<dbReference type="Proteomes" id="UP000829720">
    <property type="component" value="Unassembled WGS sequence"/>
</dbReference>
<dbReference type="OrthoDB" id="366390at2759"/>
<evidence type="ECO:0000259" key="2">
    <source>
        <dbReference type="Pfam" id="PF18755"/>
    </source>
</evidence>
<accession>A0A8T3E066</accession>
<evidence type="ECO:0000313" key="3">
    <source>
        <dbReference type="EMBL" id="KAI1900288.1"/>
    </source>
</evidence>
<feature type="region of interest" description="Disordered" evidence="1">
    <location>
        <begin position="407"/>
        <end position="431"/>
    </location>
</feature>
<proteinExistence type="predicted"/>
<dbReference type="Pfam" id="PF18755">
    <property type="entry name" value="RAMA"/>
    <property type="match status" value="1"/>
</dbReference>
<feature type="compositionally biased region" description="Polar residues" evidence="1">
    <location>
        <begin position="112"/>
        <end position="121"/>
    </location>
</feature>
<organism evidence="3 4">
    <name type="scientific">Albula goreensis</name>
    <dbReference type="NCBI Taxonomy" id="1534307"/>
    <lineage>
        <taxon>Eukaryota</taxon>
        <taxon>Metazoa</taxon>
        <taxon>Chordata</taxon>
        <taxon>Craniata</taxon>
        <taxon>Vertebrata</taxon>
        <taxon>Euteleostomi</taxon>
        <taxon>Actinopterygii</taxon>
        <taxon>Neopterygii</taxon>
        <taxon>Teleostei</taxon>
        <taxon>Albuliformes</taxon>
        <taxon>Albulidae</taxon>
        <taxon>Albula</taxon>
    </lineage>
</organism>
<feature type="compositionally biased region" description="Polar residues" evidence="1">
    <location>
        <begin position="25"/>
        <end position="58"/>
    </location>
</feature>
<dbReference type="InterPro" id="IPR042334">
    <property type="entry name" value="ANKRD31"/>
</dbReference>
<gene>
    <name evidence="3" type="ORF">AGOR_G00048440</name>
</gene>
<reference evidence="3" key="1">
    <citation type="submission" date="2021-01" db="EMBL/GenBank/DDBJ databases">
        <authorList>
            <person name="Zahm M."/>
            <person name="Roques C."/>
            <person name="Cabau C."/>
            <person name="Klopp C."/>
            <person name="Donnadieu C."/>
            <person name="Jouanno E."/>
            <person name="Lampietro C."/>
            <person name="Louis A."/>
            <person name="Herpin A."/>
            <person name="Echchiki A."/>
            <person name="Berthelot C."/>
            <person name="Parey E."/>
            <person name="Roest-Crollius H."/>
            <person name="Braasch I."/>
            <person name="Postlethwait J."/>
            <person name="Bobe J."/>
            <person name="Montfort J."/>
            <person name="Bouchez O."/>
            <person name="Begum T."/>
            <person name="Mejri S."/>
            <person name="Adams A."/>
            <person name="Chen W.-J."/>
            <person name="Guiguen Y."/>
        </authorList>
    </citation>
    <scope>NUCLEOTIDE SEQUENCE</scope>
    <source>
        <tissue evidence="3">Blood</tissue>
    </source>
</reference>
<evidence type="ECO:0000313" key="4">
    <source>
        <dbReference type="Proteomes" id="UP000829720"/>
    </source>
</evidence>
<feature type="domain" description="RAMA" evidence="2">
    <location>
        <begin position="319"/>
        <end position="399"/>
    </location>
</feature>
<sequence>MSLAFRQKRLLNILQKQNALKLSFQTQRSRPTTQQISTQCPPVGENSPTTDYLSSVSTGPDGKTGLEAPSDCHGGASEETCSSQSTSSHGDENLLDSSDSTHITLDIESPAGPTSTKTSGHQPLLLSSSPRAASSEKEKQRSEVTGTTVAASCNPQTCFLKDCSTAQLQFLSNLTDNHQIIQMPQAMPTVVPISAGNIPPSSWSAYQPMSSVQTLSRITINSGKLNTEKRLPGTKKVYNQTGEDFQGSVSRQNVHVITKIQSNMSGTCSTEHRECGTAHCVPHVTSSGTAFTVDSHSKTKASANDCLSPHEESVGDSRQLVSLIQHGVIKPGHNVLQLTLKGFTHRASLEPDGSIIDTKGQHFLSPAQWIVSFLGPNIPVSSTFAWKKVKYRSKSLSAYSVSSEATALQQASGAGGTPAEEPRRQGPSPAI</sequence>
<keyword evidence="4" id="KW-1185">Reference proteome</keyword>
<dbReference type="PANTHER" id="PTHR24176:SF14">
    <property type="entry name" value="ANKYRIN REPEAT DOMAIN-CONTAINING PROTEIN 31"/>
    <property type="match status" value="1"/>
</dbReference>
<evidence type="ECO:0000256" key="1">
    <source>
        <dbReference type="SAM" id="MobiDB-lite"/>
    </source>
</evidence>
<comment type="caution">
    <text evidence="3">The sequence shown here is derived from an EMBL/GenBank/DDBJ whole genome shotgun (WGS) entry which is preliminary data.</text>
</comment>
<dbReference type="AlphaFoldDB" id="A0A8T3E066"/>
<dbReference type="PANTHER" id="PTHR24176">
    <property type="entry name" value="ANKYRIN REPEAT DOMAIN-CONTAINING PROTEIN 31-RELATED"/>
    <property type="match status" value="1"/>
</dbReference>
<dbReference type="InterPro" id="IPR040843">
    <property type="entry name" value="RAMA"/>
</dbReference>
<feature type="compositionally biased region" description="Low complexity" evidence="1">
    <location>
        <begin position="123"/>
        <end position="133"/>
    </location>
</feature>
<name>A0A8T3E066_9TELE</name>
<dbReference type="EMBL" id="JAERUA010000004">
    <property type="protein sequence ID" value="KAI1900288.1"/>
    <property type="molecule type" value="Genomic_DNA"/>
</dbReference>